<name>A0ABU8LXJ9_9MICO</name>
<evidence type="ECO:0000256" key="1">
    <source>
        <dbReference type="SAM" id="Phobius"/>
    </source>
</evidence>
<protein>
    <recommendedName>
        <fullName evidence="4">CopC domain-containing protein</fullName>
    </recommendedName>
</protein>
<sequence>MTVSLLARRVALVLVAALIISIAVLPTRASAHGGPYELKVAHDGAGGFTVSARYTRDAHVVEAIMDAVVTAVAADGTTVGPVALISSNQGIGRWVTEEPILEEGEWTVTAKTTTPQLAQASIEVNVEPLAPPIEIESNDEAVMSDDPSVAAAPDGIGNNALLIVVVLGGLLVAGVAAVVVMIQLRNKRR</sequence>
<evidence type="ECO:0008006" key="4">
    <source>
        <dbReference type="Google" id="ProtNLM"/>
    </source>
</evidence>
<keyword evidence="1" id="KW-1133">Transmembrane helix</keyword>
<dbReference type="Proteomes" id="UP001368654">
    <property type="component" value="Unassembled WGS sequence"/>
</dbReference>
<dbReference type="EMBL" id="JBBDGL010000005">
    <property type="protein sequence ID" value="MEJ1156492.1"/>
    <property type="molecule type" value="Genomic_DNA"/>
</dbReference>
<reference evidence="2 3" key="1">
    <citation type="submission" date="2024-02" db="EMBL/GenBank/DDBJ databases">
        <authorList>
            <person name="Saticioglu I.B."/>
        </authorList>
    </citation>
    <scope>NUCLEOTIDE SEQUENCE [LARGE SCALE GENOMIC DNA]</scope>
    <source>
        <strain evidence="2 3">Mu-86</strain>
    </source>
</reference>
<organism evidence="2 3">
    <name type="scientific">Microbacterium marmarense</name>
    <dbReference type="NCBI Taxonomy" id="3122051"/>
    <lineage>
        <taxon>Bacteria</taxon>
        <taxon>Bacillati</taxon>
        <taxon>Actinomycetota</taxon>
        <taxon>Actinomycetes</taxon>
        <taxon>Micrococcales</taxon>
        <taxon>Microbacteriaceae</taxon>
        <taxon>Microbacterium</taxon>
    </lineage>
</organism>
<keyword evidence="1" id="KW-0472">Membrane</keyword>
<comment type="caution">
    <text evidence="2">The sequence shown here is derived from an EMBL/GenBank/DDBJ whole genome shotgun (WGS) entry which is preliminary data.</text>
</comment>
<feature type="transmembrane region" description="Helical" evidence="1">
    <location>
        <begin position="160"/>
        <end position="182"/>
    </location>
</feature>
<proteinExistence type="predicted"/>
<accession>A0ABU8LXJ9</accession>
<keyword evidence="3" id="KW-1185">Reference proteome</keyword>
<keyword evidence="1" id="KW-0812">Transmembrane</keyword>
<dbReference type="RefSeq" id="WP_337338931.1">
    <property type="nucleotide sequence ID" value="NZ_JBBDGL010000005.1"/>
</dbReference>
<gene>
    <name evidence="2" type="ORF">WDU96_12860</name>
</gene>
<evidence type="ECO:0000313" key="3">
    <source>
        <dbReference type="Proteomes" id="UP001368654"/>
    </source>
</evidence>
<evidence type="ECO:0000313" key="2">
    <source>
        <dbReference type="EMBL" id="MEJ1156492.1"/>
    </source>
</evidence>